<dbReference type="EMBL" id="QGDO01000001">
    <property type="protein sequence ID" value="PWJ43899.1"/>
    <property type="molecule type" value="Genomic_DNA"/>
</dbReference>
<dbReference type="CDD" id="cd00293">
    <property type="entry name" value="USP-like"/>
    <property type="match status" value="1"/>
</dbReference>
<organism evidence="3 4">
    <name type="scientific">Sediminitomix flava</name>
    <dbReference type="NCBI Taxonomy" id="379075"/>
    <lineage>
        <taxon>Bacteria</taxon>
        <taxon>Pseudomonadati</taxon>
        <taxon>Bacteroidota</taxon>
        <taxon>Cytophagia</taxon>
        <taxon>Cytophagales</taxon>
        <taxon>Flammeovirgaceae</taxon>
        <taxon>Sediminitomix</taxon>
    </lineage>
</organism>
<sequence>MSTYKRILVPTDFSVQAEKALEVAVDIARRTQAEITLLHVVDVPMPAGTDPNALYHTVDLSVNPFFKENSTEYINRKVEVFRKTYEDVTLHTHVVFDVTQKHIAEYISENPADIIVMGTSGVNGIDELLVGSNTEKVIRLSGTPVLSIKDHQDEFEPKTMVFASDFKKISYQSVEKLKAFQALYNTKILFTKIITPNSFETTIKTENTIEDFVKEHSFENYEIHHFNFFSEEEGIRVFAEDKNADLIAMTTHGRTGISHILMGSVAEEVANHSKLAVLTFNQHFDKKD</sequence>
<evidence type="ECO:0000259" key="2">
    <source>
        <dbReference type="Pfam" id="PF00582"/>
    </source>
</evidence>
<dbReference type="Pfam" id="PF00582">
    <property type="entry name" value="Usp"/>
    <property type="match status" value="2"/>
</dbReference>
<dbReference type="Proteomes" id="UP000245535">
    <property type="component" value="Unassembled WGS sequence"/>
</dbReference>
<evidence type="ECO:0000313" key="3">
    <source>
        <dbReference type="EMBL" id="PWJ43899.1"/>
    </source>
</evidence>
<dbReference type="AlphaFoldDB" id="A0A315ZFG5"/>
<dbReference type="PRINTS" id="PR01438">
    <property type="entry name" value="UNVRSLSTRESS"/>
</dbReference>
<dbReference type="OrthoDB" id="1522603at2"/>
<dbReference type="Gene3D" id="3.40.50.12370">
    <property type="match status" value="1"/>
</dbReference>
<gene>
    <name evidence="3" type="ORF">BC781_101249</name>
</gene>
<dbReference type="SUPFAM" id="SSF52402">
    <property type="entry name" value="Adenine nucleotide alpha hydrolases-like"/>
    <property type="match status" value="2"/>
</dbReference>
<proteinExistence type="inferred from homology"/>
<reference evidence="3 4" key="1">
    <citation type="submission" date="2018-03" db="EMBL/GenBank/DDBJ databases">
        <title>Genomic Encyclopedia of Archaeal and Bacterial Type Strains, Phase II (KMG-II): from individual species to whole genera.</title>
        <authorList>
            <person name="Goeker M."/>
        </authorList>
    </citation>
    <scope>NUCLEOTIDE SEQUENCE [LARGE SCALE GENOMIC DNA]</scope>
    <source>
        <strain evidence="3 4">DSM 28229</strain>
    </source>
</reference>
<name>A0A315ZFG5_SEDFL</name>
<dbReference type="RefSeq" id="WP_109615427.1">
    <property type="nucleotide sequence ID" value="NZ_QGDO01000001.1"/>
</dbReference>
<comment type="caution">
    <text evidence="3">The sequence shown here is derived from an EMBL/GenBank/DDBJ whole genome shotgun (WGS) entry which is preliminary data.</text>
</comment>
<accession>A0A315ZFG5</accession>
<evidence type="ECO:0000313" key="4">
    <source>
        <dbReference type="Proteomes" id="UP000245535"/>
    </source>
</evidence>
<feature type="domain" description="UspA" evidence="2">
    <location>
        <begin position="232"/>
        <end position="278"/>
    </location>
</feature>
<dbReference type="InterPro" id="IPR006015">
    <property type="entry name" value="Universal_stress_UspA"/>
</dbReference>
<dbReference type="Gene3D" id="3.40.50.620">
    <property type="entry name" value="HUPs"/>
    <property type="match status" value="1"/>
</dbReference>
<dbReference type="PANTHER" id="PTHR46268:SF6">
    <property type="entry name" value="UNIVERSAL STRESS PROTEIN UP12"/>
    <property type="match status" value="1"/>
</dbReference>
<protein>
    <submittedName>
        <fullName evidence="3">Nucleotide-binding universal stress UspA family protein</fullName>
    </submittedName>
</protein>
<keyword evidence="4" id="KW-1185">Reference proteome</keyword>
<dbReference type="PANTHER" id="PTHR46268">
    <property type="entry name" value="STRESS RESPONSE PROTEIN NHAX"/>
    <property type="match status" value="1"/>
</dbReference>
<dbReference type="InterPro" id="IPR014729">
    <property type="entry name" value="Rossmann-like_a/b/a_fold"/>
</dbReference>
<evidence type="ECO:0000256" key="1">
    <source>
        <dbReference type="ARBA" id="ARBA00008791"/>
    </source>
</evidence>
<comment type="similarity">
    <text evidence="1">Belongs to the universal stress protein A family.</text>
</comment>
<feature type="domain" description="UspA" evidence="2">
    <location>
        <begin position="4"/>
        <end position="148"/>
    </location>
</feature>
<dbReference type="InterPro" id="IPR006016">
    <property type="entry name" value="UspA"/>
</dbReference>